<dbReference type="Pfam" id="PF13976">
    <property type="entry name" value="gag_pre-integrs"/>
    <property type="match status" value="1"/>
</dbReference>
<gene>
    <name evidence="13" type="ORF">F3Y22_tig00111398pilonHSYRG00331</name>
</gene>
<keyword evidence="14" id="KW-1185">Reference proteome</keyword>
<dbReference type="InterPro" id="IPR025724">
    <property type="entry name" value="GAG-pre-integrase_dom"/>
</dbReference>
<proteinExistence type="predicted"/>
<feature type="transmembrane region" description="Helical" evidence="11">
    <location>
        <begin position="371"/>
        <end position="395"/>
    </location>
</feature>
<dbReference type="GO" id="GO:0016020">
    <property type="term" value="C:membrane"/>
    <property type="evidence" value="ECO:0007669"/>
    <property type="project" value="UniProtKB-SubCell"/>
</dbReference>
<evidence type="ECO:0000313" key="13">
    <source>
        <dbReference type="EMBL" id="KAE8679683.1"/>
    </source>
</evidence>
<dbReference type="Gene3D" id="3.40.50.2300">
    <property type="match status" value="1"/>
</dbReference>
<accession>A0A6A2XVF2</accession>
<evidence type="ECO:0000256" key="11">
    <source>
        <dbReference type="SAM" id="Phobius"/>
    </source>
</evidence>
<keyword evidence="5" id="KW-0406">Ion transport</keyword>
<reference evidence="13" key="1">
    <citation type="submission" date="2019-09" db="EMBL/GenBank/DDBJ databases">
        <title>Draft genome information of white flower Hibiscus syriacus.</title>
        <authorList>
            <person name="Kim Y.-M."/>
        </authorList>
    </citation>
    <scope>NUCLEOTIDE SEQUENCE [LARGE SCALE GENOMIC DNA]</scope>
    <source>
        <strain evidence="13">YM2019G1</strain>
    </source>
</reference>
<dbReference type="InterPro" id="IPR028082">
    <property type="entry name" value="Peripla_BP_I"/>
</dbReference>
<dbReference type="PANTHER" id="PTHR18966">
    <property type="entry name" value="IONOTROPIC GLUTAMATE RECEPTOR"/>
    <property type="match status" value="1"/>
</dbReference>
<dbReference type="Pfam" id="PF00665">
    <property type="entry name" value="rve"/>
    <property type="match status" value="1"/>
</dbReference>
<dbReference type="InterPro" id="IPR001828">
    <property type="entry name" value="ANF_lig-bd_rcpt"/>
</dbReference>
<dbReference type="Pfam" id="PF00060">
    <property type="entry name" value="Lig_chan"/>
    <property type="match status" value="1"/>
</dbReference>
<dbReference type="Proteomes" id="UP000436088">
    <property type="component" value="Unassembled WGS sequence"/>
</dbReference>
<evidence type="ECO:0000256" key="8">
    <source>
        <dbReference type="ARBA" id="ARBA00023180"/>
    </source>
</evidence>
<dbReference type="SUPFAM" id="SSF53822">
    <property type="entry name" value="Periplasmic binding protein-like I"/>
    <property type="match status" value="1"/>
</dbReference>
<keyword evidence="9" id="KW-1071">Ligand-gated ion channel</keyword>
<evidence type="ECO:0000256" key="4">
    <source>
        <dbReference type="ARBA" id="ARBA00022989"/>
    </source>
</evidence>
<keyword evidence="7" id="KW-0675">Receptor</keyword>
<feature type="transmembrane region" description="Helical" evidence="11">
    <location>
        <begin position="308"/>
        <end position="327"/>
    </location>
</feature>
<evidence type="ECO:0000256" key="6">
    <source>
        <dbReference type="ARBA" id="ARBA00023136"/>
    </source>
</evidence>
<dbReference type="GO" id="GO:0015276">
    <property type="term" value="F:ligand-gated monoatomic ion channel activity"/>
    <property type="evidence" value="ECO:0007669"/>
    <property type="project" value="InterPro"/>
</dbReference>
<dbReference type="Gene3D" id="1.10.287.70">
    <property type="match status" value="1"/>
</dbReference>
<dbReference type="Pfam" id="PF01094">
    <property type="entry name" value="ANF_receptor"/>
    <property type="match status" value="1"/>
</dbReference>
<dbReference type="AlphaFoldDB" id="A0A6A2XVF2"/>
<dbReference type="PROSITE" id="PS50994">
    <property type="entry name" value="INTEGRASE"/>
    <property type="match status" value="1"/>
</dbReference>
<comment type="caution">
    <text evidence="13">The sequence shown here is derived from an EMBL/GenBank/DDBJ whole genome shotgun (WGS) entry which is preliminary data.</text>
</comment>
<protein>
    <recommendedName>
        <fullName evidence="12">Integrase catalytic domain-containing protein</fullName>
    </recommendedName>
</protein>
<evidence type="ECO:0000256" key="7">
    <source>
        <dbReference type="ARBA" id="ARBA00023170"/>
    </source>
</evidence>
<keyword evidence="4 11" id="KW-1133">Transmembrane helix</keyword>
<dbReference type="GO" id="GO:0015074">
    <property type="term" value="P:DNA integration"/>
    <property type="evidence" value="ECO:0007669"/>
    <property type="project" value="InterPro"/>
</dbReference>
<keyword evidence="8" id="KW-0325">Glycoprotein</keyword>
<evidence type="ECO:0000256" key="5">
    <source>
        <dbReference type="ARBA" id="ARBA00023065"/>
    </source>
</evidence>
<evidence type="ECO:0000256" key="9">
    <source>
        <dbReference type="ARBA" id="ARBA00023286"/>
    </source>
</evidence>
<evidence type="ECO:0000256" key="10">
    <source>
        <dbReference type="ARBA" id="ARBA00023303"/>
    </source>
</evidence>
<dbReference type="InterPro" id="IPR012337">
    <property type="entry name" value="RNaseH-like_sf"/>
</dbReference>
<keyword evidence="3 11" id="KW-0812">Transmembrane</keyword>
<dbReference type="InterPro" id="IPR036397">
    <property type="entry name" value="RNaseH_sf"/>
</dbReference>
<evidence type="ECO:0000256" key="3">
    <source>
        <dbReference type="ARBA" id="ARBA00022692"/>
    </source>
</evidence>
<feature type="domain" description="Integrase catalytic" evidence="12">
    <location>
        <begin position="625"/>
        <end position="735"/>
    </location>
</feature>
<dbReference type="InterPro" id="IPR015683">
    <property type="entry name" value="Ionotropic_Glu_rcpt"/>
</dbReference>
<organism evidence="13 14">
    <name type="scientific">Hibiscus syriacus</name>
    <name type="common">Rose of Sharon</name>
    <dbReference type="NCBI Taxonomy" id="106335"/>
    <lineage>
        <taxon>Eukaryota</taxon>
        <taxon>Viridiplantae</taxon>
        <taxon>Streptophyta</taxon>
        <taxon>Embryophyta</taxon>
        <taxon>Tracheophyta</taxon>
        <taxon>Spermatophyta</taxon>
        <taxon>Magnoliopsida</taxon>
        <taxon>eudicotyledons</taxon>
        <taxon>Gunneridae</taxon>
        <taxon>Pentapetalae</taxon>
        <taxon>rosids</taxon>
        <taxon>malvids</taxon>
        <taxon>Malvales</taxon>
        <taxon>Malvaceae</taxon>
        <taxon>Malvoideae</taxon>
        <taxon>Hibiscus</taxon>
    </lineage>
</organism>
<name>A0A6A2XVF2_HIBSY</name>
<dbReference type="Gene3D" id="3.30.420.10">
    <property type="entry name" value="Ribonuclease H-like superfamily/Ribonuclease H"/>
    <property type="match status" value="1"/>
</dbReference>
<sequence length="735" mass="83175">MKGKMLSSSTNIMTIGVISLKRQFQIAYKIAVSASSEDDSIIEELHRLQAMETWVFVVHVSHVLASRLFEQAKRLGMIGQGHAWIVTSKTMNHLQMNDSSVFASRPGFIGFRSYKIRELKEFCNKEFDMQVMMKNFDDFIHGKLSSSTFEIVIVMGERERRVGFWTSAGDITMKLHGSTHGRDLFSSSTNGDLETIIWPGGTSTIPKGRTMQMSSKILRIGVPVTNGFTQLLKVDRDLQTNATIVSGWINKTKQKYDAVVGDITITANRSLYVNFALPYTDMGVGMVIQKTPKDSRNLWIFLKPLTGGLWLTIVGVYVLTASVIWLIERPSFAEQTPQSNGQIERMFSFSFSILVFAHWEKLSSNLSRSVVLLWVFLVFIIGSNYTATLTSMMTVQHIELNSKMRCIGHRTGPVTQEVIGNLNFESSSSTSIWLTSSEEFAKALSEGREQELAELLLQSLHDSYDQLIINLTNSNVTSLVFDDVAADVLQEENWRKNKEDRQVNLQQAEELTTMRGRSTKCDQSSSHTHALVVLKGEKIAANLYMLKGETLLEAEAFVASCSSNSTILWHQKLGHMPEQGMKVLVEKKLLSCLTKVSITLCEHCITSKQHRLKFNTSNSRGKSVLELVHSDVWQALVTSLGRAKYFVSFIDHYSRRCWVYPIKKKSDVFSTFKNFKARVELDFGNKIKCFRTDNGGEYTSEEFDNFCRKECIKRQFTVANTPQQNGVTERMTKPC</sequence>
<comment type="subcellular location">
    <subcellularLocation>
        <location evidence="1">Membrane</location>
        <topology evidence="1">Multi-pass membrane protein</topology>
    </subcellularLocation>
</comment>
<evidence type="ECO:0000313" key="14">
    <source>
        <dbReference type="Proteomes" id="UP000436088"/>
    </source>
</evidence>
<keyword evidence="6 11" id="KW-0472">Membrane</keyword>
<dbReference type="EMBL" id="VEPZ02001330">
    <property type="protein sequence ID" value="KAE8679683.1"/>
    <property type="molecule type" value="Genomic_DNA"/>
</dbReference>
<dbReference type="Gene3D" id="3.40.190.10">
    <property type="entry name" value="Periplasmic binding protein-like II"/>
    <property type="match status" value="1"/>
</dbReference>
<dbReference type="GO" id="GO:0003676">
    <property type="term" value="F:nucleic acid binding"/>
    <property type="evidence" value="ECO:0007669"/>
    <property type="project" value="InterPro"/>
</dbReference>
<keyword evidence="10" id="KW-0407">Ion channel</keyword>
<evidence type="ECO:0000259" key="12">
    <source>
        <dbReference type="PROSITE" id="PS50994"/>
    </source>
</evidence>
<evidence type="ECO:0000256" key="1">
    <source>
        <dbReference type="ARBA" id="ARBA00004141"/>
    </source>
</evidence>
<keyword evidence="2" id="KW-0813">Transport</keyword>
<dbReference type="SUPFAM" id="SSF53098">
    <property type="entry name" value="Ribonuclease H-like"/>
    <property type="match status" value="1"/>
</dbReference>
<dbReference type="SUPFAM" id="SSF53850">
    <property type="entry name" value="Periplasmic binding protein-like II"/>
    <property type="match status" value="1"/>
</dbReference>
<dbReference type="InterPro" id="IPR001320">
    <property type="entry name" value="Iontro_rcpt_C"/>
</dbReference>
<evidence type="ECO:0000256" key="2">
    <source>
        <dbReference type="ARBA" id="ARBA00022448"/>
    </source>
</evidence>
<dbReference type="InterPro" id="IPR001584">
    <property type="entry name" value="Integrase_cat-core"/>
</dbReference>